<dbReference type="InterPro" id="IPR010664">
    <property type="entry name" value="LipoPS_assembly_LptC-rel"/>
</dbReference>
<dbReference type="AlphaFoldDB" id="A0A0T5NR04"/>
<dbReference type="Gene3D" id="2.60.450.10">
    <property type="entry name" value="Lipopolysaccharide (LPS) transport protein A like domain"/>
    <property type="match status" value="1"/>
</dbReference>
<reference evidence="2 3" key="1">
    <citation type="submission" date="2015-04" db="EMBL/GenBank/DDBJ databases">
        <title>The draft genome sequence of Roseovarius sp.R12b.</title>
        <authorList>
            <person name="Li G."/>
            <person name="Lai Q."/>
            <person name="Shao Z."/>
            <person name="Yan P."/>
        </authorList>
    </citation>
    <scope>NUCLEOTIDE SEQUENCE [LARGE SCALE GENOMIC DNA]</scope>
    <source>
        <strain evidence="2 3">R12B</strain>
    </source>
</reference>
<protein>
    <recommendedName>
        <fullName evidence="4">Lipopolysaccharide export system protein LptC</fullName>
    </recommendedName>
</protein>
<sequence length="207" mass="22007">MATTDNFYSRLVAWMKIILPLTALGLLSTLFLISRHIDPTKSIPIAEIDLEQRAQDQGATNAAFAGVTGGGDEVMITAETARPSPENPRLINAEDITATMQLVSGTVVTVTSDRGNMDQSDLDASLIGNVKIDTTTGYKVTTERLDARLDVLHAETPGPVSGVGPPGDLTAGRMVLTGDEETGQAHLVFTDGVKLVYTPQPSEDIDQ</sequence>
<dbReference type="RefSeq" id="WP_057795472.1">
    <property type="nucleotide sequence ID" value="NZ_LAXJ01000020.1"/>
</dbReference>
<keyword evidence="1" id="KW-0812">Transmembrane</keyword>
<evidence type="ECO:0000256" key="1">
    <source>
        <dbReference type="SAM" id="Phobius"/>
    </source>
</evidence>
<dbReference type="STRING" id="1641875.XM53_16995"/>
<proteinExistence type="predicted"/>
<comment type="caution">
    <text evidence="2">The sequence shown here is derived from an EMBL/GenBank/DDBJ whole genome shotgun (WGS) entry which is preliminary data.</text>
</comment>
<dbReference type="EMBL" id="LAXJ01000020">
    <property type="protein sequence ID" value="KRS11281.1"/>
    <property type="molecule type" value="Genomic_DNA"/>
</dbReference>
<evidence type="ECO:0000313" key="3">
    <source>
        <dbReference type="Proteomes" id="UP000051295"/>
    </source>
</evidence>
<feature type="transmembrane region" description="Helical" evidence="1">
    <location>
        <begin position="12"/>
        <end position="33"/>
    </location>
</feature>
<keyword evidence="1" id="KW-1133">Transmembrane helix</keyword>
<accession>A0A0T5NR04</accession>
<keyword evidence="3" id="KW-1185">Reference proteome</keyword>
<evidence type="ECO:0000313" key="2">
    <source>
        <dbReference type="EMBL" id="KRS11281.1"/>
    </source>
</evidence>
<dbReference type="OrthoDB" id="7871110at2"/>
<keyword evidence="1" id="KW-0472">Membrane</keyword>
<dbReference type="Proteomes" id="UP000051295">
    <property type="component" value="Unassembled WGS sequence"/>
</dbReference>
<organism evidence="2 3">
    <name type="scientific">Roseovarius atlanticus</name>
    <dbReference type="NCBI Taxonomy" id="1641875"/>
    <lineage>
        <taxon>Bacteria</taxon>
        <taxon>Pseudomonadati</taxon>
        <taxon>Pseudomonadota</taxon>
        <taxon>Alphaproteobacteria</taxon>
        <taxon>Rhodobacterales</taxon>
        <taxon>Roseobacteraceae</taxon>
        <taxon>Roseovarius</taxon>
    </lineage>
</organism>
<name>A0A0T5NR04_9RHOB</name>
<gene>
    <name evidence="2" type="ORF">XM53_16995</name>
</gene>
<dbReference type="Pfam" id="PF06835">
    <property type="entry name" value="LptC"/>
    <property type="match status" value="1"/>
</dbReference>
<evidence type="ECO:0008006" key="4">
    <source>
        <dbReference type="Google" id="ProtNLM"/>
    </source>
</evidence>
<dbReference type="PATRIC" id="fig|1641875.4.peg.1900"/>